<protein>
    <submittedName>
        <fullName evidence="1">Uncharacterized protein</fullName>
    </submittedName>
</protein>
<dbReference type="Proteomes" id="UP001516464">
    <property type="component" value="Unassembled WGS sequence"/>
</dbReference>
<organism evidence="1 2">
    <name type="scientific">Astathelohania contejeani</name>
    <dbReference type="NCBI Taxonomy" id="164912"/>
    <lineage>
        <taxon>Eukaryota</taxon>
        <taxon>Fungi</taxon>
        <taxon>Fungi incertae sedis</taxon>
        <taxon>Microsporidia</taxon>
        <taxon>Astathelohaniidae</taxon>
        <taxon>Astathelohania</taxon>
    </lineage>
</organism>
<name>A0ABQ7I2H8_9MICR</name>
<evidence type="ECO:0000313" key="2">
    <source>
        <dbReference type="Proteomes" id="UP001516464"/>
    </source>
</evidence>
<dbReference type="InterPro" id="IPR035992">
    <property type="entry name" value="Ricin_B-like_lectins"/>
</dbReference>
<evidence type="ECO:0000313" key="1">
    <source>
        <dbReference type="EMBL" id="KAF7684681.1"/>
    </source>
</evidence>
<comment type="caution">
    <text evidence="1">The sequence shown here is derived from an EMBL/GenBank/DDBJ whole genome shotgun (WGS) entry which is preliminary data.</text>
</comment>
<gene>
    <name evidence="1" type="ORF">TCON_0124</name>
</gene>
<dbReference type="SUPFAM" id="SSF50370">
    <property type="entry name" value="Ricin B-like lectins"/>
    <property type="match status" value="1"/>
</dbReference>
<dbReference type="CDD" id="cd00161">
    <property type="entry name" value="beta-trefoil_Ricin-like"/>
    <property type="match status" value="1"/>
</dbReference>
<sequence>MLLLYITLSLCFTFFLKKPNEELYIGGSKLGETPIFVPKIDADIFHIDAAPNKFGRNIIYTADKKALDRRGSGTNLIFYPRHNGGNQQMEAIFNHNGHFQIRVLGGKCVNFATPNLAIEKCDTTPAFSIDIISADLSLPPDALKEHAESISLEKVYYMVEKIARGLEKHHQKVLSALHF</sequence>
<accession>A0ABQ7I2H8</accession>
<dbReference type="EMBL" id="SBIQ01000004">
    <property type="protein sequence ID" value="KAF7684681.1"/>
    <property type="molecule type" value="Genomic_DNA"/>
</dbReference>
<keyword evidence="2" id="KW-1185">Reference proteome</keyword>
<proteinExistence type="predicted"/>
<reference evidence="1 2" key="1">
    <citation type="submission" date="2019-01" db="EMBL/GenBank/DDBJ databases">
        <title>Genomes sequencing and comparative genomics of infectious freshwater microsporidia, Cucumispora dikerogammari and Thelohania contejeani.</title>
        <authorList>
            <person name="Cormier A."/>
            <person name="Giraud I."/>
            <person name="Wattier R."/>
            <person name="Teixeira M."/>
            <person name="Grandjean F."/>
            <person name="Rigaud T."/>
            <person name="Cordaux R."/>
        </authorList>
    </citation>
    <scope>NUCLEOTIDE SEQUENCE [LARGE SCALE GENOMIC DNA]</scope>
    <source>
        <strain evidence="1">T1</strain>
        <tissue evidence="1">Spores</tissue>
    </source>
</reference>